<evidence type="ECO:0000313" key="1">
    <source>
        <dbReference type="EMBL" id="CAE6754431.1"/>
    </source>
</evidence>
<proteinExistence type="predicted"/>
<organism evidence="1 2">
    <name type="scientific">Paraburkholderia haematera</name>
    <dbReference type="NCBI Taxonomy" id="2793077"/>
    <lineage>
        <taxon>Bacteria</taxon>
        <taxon>Pseudomonadati</taxon>
        <taxon>Pseudomonadota</taxon>
        <taxon>Betaproteobacteria</taxon>
        <taxon>Burkholderiales</taxon>
        <taxon>Burkholderiaceae</taxon>
        <taxon>Paraburkholderia</taxon>
    </lineage>
</organism>
<gene>
    <name evidence="1" type="ORF">R69888_03115</name>
</gene>
<dbReference type="Proteomes" id="UP000672526">
    <property type="component" value="Unassembled WGS sequence"/>
</dbReference>
<sequence length="47" mass="5284">MKKRNLDKPMPLWAIWLISVVAILAWCGVHGETQDQEAASARPYVCS</sequence>
<name>A0ABN7LMF5_9BURK</name>
<protein>
    <submittedName>
        <fullName evidence="1">Uncharacterized protein</fullName>
    </submittedName>
</protein>
<comment type="caution">
    <text evidence="1">The sequence shown here is derived from an EMBL/GenBank/DDBJ whole genome shotgun (WGS) entry which is preliminary data.</text>
</comment>
<evidence type="ECO:0000313" key="2">
    <source>
        <dbReference type="Proteomes" id="UP000672526"/>
    </source>
</evidence>
<dbReference type="EMBL" id="CAJNBK010000007">
    <property type="protein sequence ID" value="CAE6754431.1"/>
    <property type="molecule type" value="Genomic_DNA"/>
</dbReference>
<keyword evidence="2" id="KW-1185">Reference proteome</keyword>
<accession>A0ABN7LMF5</accession>
<reference evidence="1 2" key="1">
    <citation type="submission" date="2021-02" db="EMBL/GenBank/DDBJ databases">
        <authorList>
            <person name="Vanwijnsberghe S."/>
        </authorList>
    </citation>
    <scope>NUCLEOTIDE SEQUENCE [LARGE SCALE GENOMIC DNA]</scope>
    <source>
        <strain evidence="1 2">LMG 31837</strain>
    </source>
</reference>
<dbReference type="RefSeq" id="WP_211612078.1">
    <property type="nucleotide sequence ID" value="NZ_CAJNBK010000007.1"/>
</dbReference>